<evidence type="ECO:0000259" key="4">
    <source>
        <dbReference type="PROSITE" id="PS50002"/>
    </source>
</evidence>
<evidence type="ECO:0000313" key="6">
    <source>
        <dbReference type="WBParaSite" id="PSAMB.scaffold1328size32897.g12500.t1"/>
    </source>
</evidence>
<reference evidence="6" key="1">
    <citation type="submission" date="2022-11" db="UniProtKB">
        <authorList>
            <consortium name="WormBaseParasite"/>
        </authorList>
    </citation>
    <scope>IDENTIFICATION</scope>
</reference>
<sequence length="97" mass="10861">MRNATNASSKSDHGLDVQAWQLKHSANRIAGGADVVPQNAETYRALYPYEPQNADELQLMENDIVFVVEKCDDGWYIGTSLRSGQFGTFPGNYVQRH</sequence>
<keyword evidence="5" id="KW-1185">Reference proteome</keyword>
<evidence type="ECO:0000313" key="5">
    <source>
        <dbReference type="Proteomes" id="UP000887566"/>
    </source>
</evidence>
<dbReference type="InterPro" id="IPR001452">
    <property type="entry name" value="SH3_domain"/>
</dbReference>
<dbReference type="FunFam" id="2.30.30.40:FF:000001">
    <property type="entry name" value="Sorbin and SH3 domain-containing protein 1 isoform 2"/>
    <property type="match status" value="1"/>
</dbReference>
<dbReference type="Proteomes" id="UP000887566">
    <property type="component" value="Unplaced"/>
</dbReference>
<dbReference type="InterPro" id="IPR050384">
    <property type="entry name" value="Endophilin_SH3RF"/>
</dbReference>
<dbReference type="SMART" id="SM00326">
    <property type="entry name" value="SH3"/>
    <property type="match status" value="1"/>
</dbReference>
<dbReference type="PANTHER" id="PTHR14167:SF116">
    <property type="entry name" value="CAP, ISOFORM AC"/>
    <property type="match status" value="1"/>
</dbReference>
<organism evidence="5 6">
    <name type="scientific">Plectus sambesii</name>
    <dbReference type="NCBI Taxonomy" id="2011161"/>
    <lineage>
        <taxon>Eukaryota</taxon>
        <taxon>Metazoa</taxon>
        <taxon>Ecdysozoa</taxon>
        <taxon>Nematoda</taxon>
        <taxon>Chromadorea</taxon>
        <taxon>Plectida</taxon>
        <taxon>Plectina</taxon>
        <taxon>Plectoidea</taxon>
        <taxon>Plectidae</taxon>
        <taxon>Plectus</taxon>
    </lineage>
</organism>
<dbReference type="SUPFAM" id="SSF50044">
    <property type="entry name" value="SH3-domain"/>
    <property type="match status" value="1"/>
</dbReference>
<dbReference type="PANTHER" id="PTHR14167">
    <property type="entry name" value="SH3 DOMAIN-CONTAINING"/>
    <property type="match status" value="1"/>
</dbReference>
<dbReference type="CDD" id="cd11780">
    <property type="entry name" value="SH3_Sorbs_3"/>
    <property type="match status" value="1"/>
</dbReference>
<dbReference type="InterPro" id="IPR036028">
    <property type="entry name" value="SH3-like_dom_sf"/>
</dbReference>
<evidence type="ECO:0000256" key="1">
    <source>
        <dbReference type="ARBA" id="ARBA00022443"/>
    </source>
</evidence>
<keyword evidence="2" id="KW-0677">Repeat</keyword>
<dbReference type="PRINTS" id="PR00452">
    <property type="entry name" value="SH3DOMAIN"/>
</dbReference>
<keyword evidence="1 3" id="KW-0728">SH3 domain</keyword>
<dbReference type="Pfam" id="PF14604">
    <property type="entry name" value="SH3_9"/>
    <property type="match status" value="1"/>
</dbReference>
<evidence type="ECO:0000256" key="2">
    <source>
        <dbReference type="ARBA" id="ARBA00022737"/>
    </source>
</evidence>
<dbReference type="AlphaFoldDB" id="A0A914UWV8"/>
<evidence type="ECO:0000256" key="3">
    <source>
        <dbReference type="PROSITE-ProRule" id="PRU00192"/>
    </source>
</evidence>
<feature type="domain" description="SH3" evidence="4">
    <location>
        <begin position="38"/>
        <end position="97"/>
    </location>
</feature>
<name>A0A914UWV8_9BILA</name>
<dbReference type="PROSITE" id="PS50002">
    <property type="entry name" value="SH3"/>
    <property type="match status" value="1"/>
</dbReference>
<proteinExistence type="predicted"/>
<dbReference type="WBParaSite" id="PSAMB.scaffold1328size32897.g12500.t1">
    <property type="protein sequence ID" value="PSAMB.scaffold1328size32897.g12500.t1"/>
    <property type="gene ID" value="PSAMB.scaffold1328size32897.g12500"/>
</dbReference>
<protein>
    <submittedName>
        <fullName evidence="6">SH3 domain-containing protein</fullName>
    </submittedName>
</protein>
<accession>A0A914UWV8</accession>
<dbReference type="Gene3D" id="2.30.30.40">
    <property type="entry name" value="SH3 Domains"/>
    <property type="match status" value="1"/>
</dbReference>